<gene>
    <name evidence="4" type="ORF">AVEN_126778_1</name>
</gene>
<evidence type="ECO:0000313" key="5">
    <source>
        <dbReference type="Proteomes" id="UP000499080"/>
    </source>
</evidence>
<evidence type="ECO:0000259" key="3">
    <source>
        <dbReference type="PROSITE" id="PS50240"/>
    </source>
</evidence>
<keyword evidence="1" id="KW-1015">Disulfide bond</keyword>
<comment type="caution">
    <text evidence="4">The sequence shown here is derived from an EMBL/GenBank/DDBJ whole genome shotgun (WGS) entry which is preliminary data.</text>
</comment>
<protein>
    <recommendedName>
        <fullName evidence="3">Peptidase S1 domain-containing protein</fullName>
    </recommendedName>
</protein>
<evidence type="ECO:0000256" key="1">
    <source>
        <dbReference type="ARBA" id="ARBA00023157"/>
    </source>
</evidence>
<sequence length="636" mass="71862">MEMPQYFKDKLSLGELVLRSWLRGRGVPDSKPGSIVEFMADNETLVKIRSTVYVSLLHGDMRRCSSSSSGSIVDPQYIILVAASYSEDNEVSLKDASVAVATQSKNTEFVSFRIHQVKFHPNFETYGEYPIYDIALLKLKDTIIFSKRIRPICLTANKNFEKAGLNATIIGWGKMEQGGNATRRLKEGVVPLVDTEQCKRRLHQYTKYLGEFAICAGGNRFEDACEVQALEENSNLDLKVVFPRQETYSNFESVWVKASDDIIRQILLCTNCYVPGITRKFQGMKKDPEIRNPNEKPPDNPQLFRIMCCLTFQGDSGGPLQVQDECNRWTLLGLASWGDGCGHSSLPGVYTRVEFFLQWILDETLDSMSCDSANAQRVEPNLKECGMPSYRYMKTGIAVQIMNYPWVASLYYGRDFLGNGVLINSTVVLTSTSVVRPWGRSLKANNFTVHFGAPAHYRNASDYLYDYVYVKQVIFHPMAGYRFDLCLVVLGVQMADSLMKFHPVCFSNFKIPFEIGDTVDITSYTGAFLFKFKTAAGKIKKFSKCNALEDGAFFKYRGMCVAQTTRNFIPKRFDSNWPESCQEERGAVISSSLAGRHYLLGLSSSPPETCFSPRIFHDVNWALDWIRVVCTMLDVA</sequence>
<feature type="domain" description="Peptidase S1" evidence="3">
    <location>
        <begin position="69"/>
        <end position="365"/>
    </location>
</feature>
<dbReference type="InterPro" id="IPR051487">
    <property type="entry name" value="Ser/Thr_Proteases_Immune/Dev"/>
</dbReference>
<evidence type="ECO:0000256" key="2">
    <source>
        <dbReference type="ARBA" id="ARBA00024195"/>
    </source>
</evidence>
<dbReference type="InterPro" id="IPR009003">
    <property type="entry name" value="Peptidase_S1_PA"/>
</dbReference>
<name>A0A4Y2PC26_ARAVE</name>
<organism evidence="4 5">
    <name type="scientific">Araneus ventricosus</name>
    <name type="common">Orbweaver spider</name>
    <name type="synonym">Epeira ventricosa</name>
    <dbReference type="NCBI Taxonomy" id="182803"/>
    <lineage>
        <taxon>Eukaryota</taxon>
        <taxon>Metazoa</taxon>
        <taxon>Ecdysozoa</taxon>
        <taxon>Arthropoda</taxon>
        <taxon>Chelicerata</taxon>
        <taxon>Arachnida</taxon>
        <taxon>Araneae</taxon>
        <taxon>Araneomorphae</taxon>
        <taxon>Entelegynae</taxon>
        <taxon>Araneoidea</taxon>
        <taxon>Araneidae</taxon>
        <taxon>Araneus</taxon>
    </lineage>
</organism>
<dbReference type="EMBL" id="BGPR01010933">
    <property type="protein sequence ID" value="GBN48781.1"/>
    <property type="molecule type" value="Genomic_DNA"/>
</dbReference>
<dbReference type="PROSITE" id="PS50240">
    <property type="entry name" value="TRYPSIN_DOM"/>
    <property type="match status" value="2"/>
</dbReference>
<dbReference type="InterPro" id="IPR043504">
    <property type="entry name" value="Peptidase_S1_PA_chymotrypsin"/>
</dbReference>
<dbReference type="CDD" id="cd00190">
    <property type="entry name" value="Tryp_SPc"/>
    <property type="match status" value="1"/>
</dbReference>
<feature type="domain" description="Peptidase S1" evidence="3">
    <location>
        <begin position="393"/>
        <end position="631"/>
    </location>
</feature>
<dbReference type="AlphaFoldDB" id="A0A4Y2PC26"/>
<dbReference type="OrthoDB" id="6426365at2759"/>
<accession>A0A4Y2PC26</accession>
<dbReference type="InterPro" id="IPR001254">
    <property type="entry name" value="Trypsin_dom"/>
</dbReference>
<reference evidence="4 5" key="1">
    <citation type="journal article" date="2019" name="Sci. Rep.">
        <title>Orb-weaving spider Araneus ventricosus genome elucidates the spidroin gene catalogue.</title>
        <authorList>
            <person name="Kono N."/>
            <person name="Nakamura H."/>
            <person name="Ohtoshi R."/>
            <person name="Moran D.A.P."/>
            <person name="Shinohara A."/>
            <person name="Yoshida Y."/>
            <person name="Fujiwara M."/>
            <person name="Mori M."/>
            <person name="Tomita M."/>
            <person name="Arakawa K."/>
        </authorList>
    </citation>
    <scope>NUCLEOTIDE SEQUENCE [LARGE SCALE GENOMIC DNA]</scope>
</reference>
<evidence type="ECO:0000313" key="4">
    <source>
        <dbReference type="EMBL" id="GBN48781.1"/>
    </source>
</evidence>
<dbReference type="GO" id="GO:0006508">
    <property type="term" value="P:proteolysis"/>
    <property type="evidence" value="ECO:0007669"/>
    <property type="project" value="InterPro"/>
</dbReference>
<dbReference type="SMART" id="SM00020">
    <property type="entry name" value="Tryp_SPc"/>
    <property type="match status" value="1"/>
</dbReference>
<comment type="similarity">
    <text evidence="2">Belongs to the peptidase S1 family. CLIP subfamily.</text>
</comment>
<dbReference type="GO" id="GO:0004252">
    <property type="term" value="F:serine-type endopeptidase activity"/>
    <property type="evidence" value="ECO:0007669"/>
    <property type="project" value="InterPro"/>
</dbReference>
<dbReference type="PANTHER" id="PTHR24256">
    <property type="entry name" value="TRYPTASE-RELATED"/>
    <property type="match status" value="1"/>
</dbReference>
<proteinExistence type="inferred from homology"/>
<dbReference type="Proteomes" id="UP000499080">
    <property type="component" value="Unassembled WGS sequence"/>
</dbReference>
<dbReference type="SUPFAM" id="SSF50494">
    <property type="entry name" value="Trypsin-like serine proteases"/>
    <property type="match status" value="2"/>
</dbReference>
<dbReference type="Gene3D" id="2.40.10.10">
    <property type="entry name" value="Trypsin-like serine proteases"/>
    <property type="match status" value="2"/>
</dbReference>
<dbReference type="Pfam" id="PF00089">
    <property type="entry name" value="Trypsin"/>
    <property type="match status" value="3"/>
</dbReference>
<keyword evidence="5" id="KW-1185">Reference proteome</keyword>